<evidence type="ECO:0000256" key="5">
    <source>
        <dbReference type="ARBA" id="ARBA00022475"/>
    </source>
</evidence>
<keyword evidence="9" id="KW-0342">GTP-binding</keyword>
<dbReference type="EMBL" id="CP032418">
    <property type="protein sequence ID" value="AYC29258.1"/>
    <property type="molecule type" value="Genomic_DNA"/>
</dbReference>
<evidence type="ECO:0000256" key="1">
    <source>
        <dbReference type="ARBA" id="ARBA00004413"/>
    </source>
</evidence>
<dbReference type="GO" id="GO:0005525">
    <property type="term" value="F:GTP binding"/>
    <property type="evidence" value="ECO:0007669"/>
    <property type="project" value="UniProtKB-UniRule"/>
</dbReference>
<dbReference type="KEGG" id="paek:D3873_04945"/>
<dbReference type="RefSeq" id="WP_119882998.1">
    <property type="nucleotide sequence ID" value="NZ_CP032418.1"/>
</dbReference>
<dbReference type="GO" id="GO:0005047">
    <property type="term" value="F:signal recognition particle binding"/>
    <property type="evidence" value="ECO:0007669"/>
    <property type="project" value="TreeGrafter"/>
</dbReference>
<gene>
    <name evidence="15" type="primary">flhF</name>
    <name evidence="15" type="ORF">D3873_04945</name>
</gene>
<evidence type="ECO:0000256" key="7">
    <source>
        <dbReference type="ARBA" id="ARBA00022795"/>
    </source>
</evidence>
<keyword evidence="15" id="KW-0969">Cilium</keyword>
<dbReference type="InterPro" id="IPR027417">
    <property type="entry name" value="P-loop_NTPase"/>
</dbReference>
<evidence type="ECO:0000313" key="15">
    <source>
        <dbReference type="EMBL" id="AYC29258.1"/>
    </source>
</evidence>
<dbReference type="GO" id="GO:0015031">
    <property type="term" value="P:protein transport"/>
    <property type="evidence" value="ECO:0007669"/>
    <property type="project" value="UniProtKB-KW"/>
</dbReference>
<dbReference type="GO" id="GO:0005886">
    <property type="term" value="C:plasma membrane"/>
    <property type="evidence" value="ECO:0007669"/>
    <property type="project" value="UniProtKB-SubCell"/>
</dbReference>
<dbReference type="NCBIfam" id="TIGR03499">
    <property type="entry name" value="FlhF"/>
    <property type="match status" value="1"/>
</dbReference>
<reference evidence="16" key="1">
    <citation type="submission" date="2018-09" db="EMBL/GenBank/DDBJ databases">
        <authorList>
            <person name="Zhu H."/>
        </authorList>
    </citation>
    <scope>NUCLEOTIDE SEQUENCE [LARGE SCALE GENOMIC DNA]</scope>
    <source>
        <strain evidence="16">K2R23-3</strain>
    </source>
</reference>
<comment type="subcellular location">
    <subcellularLocation>
        <location evidence="1">Cell membrane</location>
        <topology evidence="1">Peripheral membrane protein</topology>
        <orientation evidence="1">Cytoplasmic side</orientation>
    </subcellularLocation>
</comment>
<dbReference type="GO" id="GO:0003924">
    <property type="term" value="F:GTPase activity"/>
    <property type="evidence" value="ECO:0007669"/>
    <property type="project" value="UniProtKB-UniRule"/>
</dbReference>
<dbReference type="Pfam" id="PF00448">
    <property type="entry name" value="SRP54"/>
    <property type="match status" value="1"/>
</dbReference>
<dbReference type="Gene3D" id="1.20.120.1380">
    <property type="entry name" value="Flagellar FlhF biosynthesis protein, N domain"/>
    <property type="match status" value="1"/>
</dbReference>
<keyword evidence="8" id="KW-0653">Protein transport</keyword>
<dbReference type="GO" id="GO:0044781">
    <property type="term" value="P:bacterial-type flagellum organization"/>
    <property type="evidence" value="ECO:0007669"/>
    <property type="project" value="UniProtKB-UniRule"/>
</dbReference>
<dbReference type="AlphaFoldDB" id="A0A385YUA1"/>
<dbReference type="PANTHER" id="PTHR43134">
    <property type="entry name" value="SIGNAL RECOGNITION PARTICLE RECEPTOR SUBUNIT ALPHA"/>
    <property type="match status" value="1"/>
</dbReference>
<dbReference type="Proteomes" id="UP000265725">
    <property type="component" value="Chromosome"/>
</dbReference>
<sequence length="369" mass="41492">MRMKKITAKSMPDAMTKVRAELGEDAVILNSKVVYTNGILGLFKKKQIEVVAGLEEVSVLQSSKLNAEKPVSHPVTTSVSPELKQELSELKNMMKELKRPHVSHFPDDIESQLNYLRNQDVNEELVTEIGDELFEHKKATGEVLDAPTFLSITSRVLKEKLQDLPFGGLSYRKKYINILGPTGVGKTTTIAKMAARAVLEKKKKIGFITTDTYRIAAIEQLKTYANLLQAPVEVVYNKEDFEQANRNYLDVDLVFIDTAGRNYLESKFVEEMKNLLHFNDSVASFLVLSSTSKERDMRAIIEQFSTIPIDQFIMTKVDETSSIGAIINILIEQQKGLAYLTDGQEVPEDITEATVDGLIKMLLKEYSYA</sequence>
<evidence type="ECO:0000313" key="16">
    <source>
        <dbReference type="Proteomes" id="UP000265725"/>
    </source>
</evidence>
<proteinExistence type="inferred from homology"/>
<dbReference type="PANTHER" id="PTHR43134:SF3">
    <property type="entry name" value="FLAGELLAR BIOSYNTHESIS PROTEIN FLHF"/>
    <property type="match status" value="1"/>
</dbReference>
<keyword evidence="4" id="KW-0813">Transport</keyword>
<accession>A0A385YUA1</accession>
<evidence type="ECO:0000256" key="2">
    <source>
        <dbReference type="ARBA" id="ARBA00008531"/>
    </source>
</evidence>
<dbReference type="GO" id="GO:0006614">
    <property type="term" value="P:SRP-dependent cotranslational protein targeting to membrane"/>
    <property type="evidence" value="ECO:0007669"/>
    <property type="project" value="UniProtKB-UniRule"/>
</dbReference>
<keyword evidence="5" id="KW-1003">Cell membrane</keyword>
<evidence type="ECO:0000256" key="6">
    <source>
        <dbReference type="ARBA" id="ARBA00022741"/>
    </source>
</evidence>
<dbReference type="SMART" id="SM00962">
    <property type="entry name" value="SRP54"/>
    <property type="match status" value="1"/>
</dbReference>
<keyword evidence="16" id="KW-1185">Reference proteome</keyword>
<dbReference type="CDD" id="cd17873">
    <property type="entry name" value="FlhF"/>
    <property type="match status" value="1"/>
</dbReference>
<dbReference type="InterPro" id="IPR020006">
    <property type="entry name" value="FlhF"/>
</dbReference>
<feature type="domain" description="SRP54-type proteins GTP-binding" evidence="14">
    <location>
        <begin position="173"/>
        <end position="364"/>
    </location>
</feature>
<dbReference type="SUPFAM" id="SSF52540">
    <property type="entry name" value="P-loop containing nucleoside triphosphate hydrolases"/>
    <property type="match status" value="1"/>
</dbReference>
<evidence type="ECO:0000256" key="13">
    <source>
        <dbReference type="NCBIfam" id="TIGR03499"/>
    </source>
</evidence>
<keyword evidence="15" id="KW-0282">Flagellum</keyword>
<evidence type="ECO:0000256" key="3">
    <source>
        <dbReference type="ARBA" id="ARBA00014919"/>
    </source>
</evidence>
<keyword evidence="11" id="KW-1006">Bacterial flagellum protein export</keyword>
<name>A0A385YUA1_9BACL</name>
<evidence type="ECO:0000256" key="8">
    <source>
        <dbReference type="ARBA" id="ARBA00022927"/>
    </source>
</evidence>
<organism evidence="15 16">
    <name type="scientific">Paenisporosarcina cavernae</name>
    <dbReference type="NCBI Taxonomy" id="2320858"/>
    <lineage>
        <taxon>Bacteria</taxon>
        <taxon>Bacillati</taxon>
        <taxon>Bacillota</taxon>
        <taxon>Bacilli</taxon>
        <taxon>Bacillales</taxon>
        <taxon>Caryophanaceae</taxon>
        <taxon>Paenisporosarcina</taxon>
    </lineage>
</organism>
<dbReference type="InterPro" id="IPR000897">
    <property type="entry name" value="SRP54_GTPase_dom"/>
</dbReference>
<keyword evidence="15" id="KW-0966">Cell projection</keyword>
<dbReference type="FunFam" id="3.40.50.300:FF:000695">
    <property type="entry name" value="Flagellar biosynthesis regulator FlhF"/>
    <property type="match status" value="1"/>
</dbReference>
<evidence type="ECO:0000256" key="12">
    <source>
        <dbReference type="ARBA" id="ARBA00025337"/>
    </source>
</evidence>
<comment type="similarity">
    <text evidence="2">Belongs to the GTP-binding SRP family.</text>
</comment>
<evidence type="ECO:0000256" key="4">
    <source>
        <dbReference type="ARBA" id="ARBA00022448"/>
    </source>
</evidence>
<comment type="function">
    <text evidence="12">Necessary for flagellar biosynthesis. May be involved in translocation of the flagellum.</text>
</comment>
<dbReference type="Gene3D" id="3.40.50.300">
    <property type="entry name" value="P-loop containing nucleotide triphosphate hydrolases"/>
    <property type="match status" value="1"/>
</dbReference>
<evidence type="ECO:0000259" key="14">
    <source>
        <dbReference type="SMART" id="SM00962"/>
    </source>
</evidence>
<keyword evidence="6" id="KW-0547">Nucleotide-binding</keyword>
<evidence type="ECO:0000256" key="10">
    <source>
        <dbReference type="ARBA" id="ARBA00023136"/>
    </source>
</evidence>
<evidence type="ECO:0000256" key="11">
    <source>
        <dbReference type="ARBA" id="ARBA00023225"/>
    </source>
</evidence>
<dbReference type="OrthoDB" id="9778554at2"/>
<keyword evidence="7" id="KW-1005">Bacterial flagellum biogenesis</keyword>
<dbReference type="InterPro" id="IPR047040">
    <property type="entry name" value="FlhF__GTPase_dom"/>
</dbReference>
<evidence type="ECO:0000256" key="9">
    <source>
        <dbReference type="ARBA" id="ARBA00023134"/>
    </source>
</evidence>
<protein>
    <recommendedName>
        <fullName evidence="3 13">Flagellar biosynthesis protein FlhF</fullName>
    </recommendedName>
</protein>
<keyword evidence="10" id="KW-0472">Membrane</keyword>